<dbReference type="AlphaFoldDB" id="A0A0R3QEC0"/>
<dbReference type="InterPro" id="IPR035979">
    <property type="entry name" value="RBD_domain_sf"/>
</dbReference>
<accession>A0A0R3QEC0</accession>
<dbReference type="InterPro" id="IPR012677">
    <property type="entry name" value="Nucleotide-bd_a/b_plait_sf"/>
</dbReference>
<dbReference type="WBParaSite" id="BTMF_0000470901-mRNA-1">
    <property type="protein sequence ID" value="BTMF_0000470901-mRNA-1"/>
    <property type="gene ID" value="BTMF_0000470901"/>
</dbReference>
<proteinExistence type="predicted"/>
<organism evidence="3">
    <name type="scientific">Brugia timori</name>
    <dbReference type="NCBI Taxonomy" id="42155"/>
    <lineage>
        <taxon>Eukaryota</taxon>
        <taxon>Metazoa</taxon>
        <taxon>Ecdysozoa</taxon>
        <taxon>Nematoda</taxon>
        <taxon>Chromadorea</taxon>
        <taxon>Rhabditida</taxon>
        <taxon>Spirurina</taxon>
        <taxon>Spiruromorpha</taxon>
        <taxon>Filarioidea</taxon>
        <taxon>Onchocercidae</taxon>
        <taxon>Brugia</taxon>
    </lineage>
</organism>
<reference evidence="3" key="1">
    <citation type="submission" date="2017-02" db="UniProtKB">
        <authorList>
            <consortium name="WormBaseParasite"/>
        </authorList>
    </citation>
    <scope>IDENTIFICATION</scope>
</reference>
<dbReference type="EMBL" id="UZAG01003802">
    <property type="protein sequence ID" value="VDO15921.1"/>
    <property type="molecule type" value="Genomic_DNA"/>
</dbReference>
<protein>
    <submittedName>
        <fullName evidence="3">RRM domain-containing protein</fullName>
    </submittedName>
</protein>
<name>A0A0R3QEC0_9BILA</name>
<keyword evidence="2" id="KW-1185">Reference proteome</keyword>
<dbReference type="GO" id="GO:0003676">
    <property type="term" value="F:nucleic acid binding"/>
    <property type="evidence" value="ECO:0007669"/>
    <property type="project" value="InterPro"/>
</dbReference>
<gene>
    <name evidence="1" type="ORF">BTMF_LOCUS4002</name>
</gene>
<dbReference type="Gene3D" id="3.30.70.330">
    <property type="match status" value="1"/>
</dbReference>
<reference evidence="1 2" key="2">
    <citation type="submission" date="2018-11" db="EMBL/GenBank/DDBJ databases">
        <authorList>
            <consortium name="Pathogen Informatics"/>
        </authorList>
    </citation>
    <scope>NUCLEOTIDE SEQUENCE [LARGE SCALE GENOMIC DNA]</scope>
</reference>
<evidence type="ECO:0000313" key="2">
    <source>
        <dbReference type="Proteomes" id="UP000280834"/>
    </source>
</evidence>
<dbReference type="Proteomes" id="UP000280834">
    <property type="component" value="Unassembled WGS sequence"/>
</dbReference>
<sequence>MQAQSQTDKYASHTALYGQPHYKIVMKMLPTDSQRDALMALTARQGFRVKDIRIIHKGPDRCFGFVEFGDVNSVQAWMEYNK</sequence>
<evidence type="ECO:0000313" key="1">
    <source>
        <dbReference type="EMBL" id="VDO15921.1"/>
    </source>
</evidence>
<evidence type="ECO:0000313" key="3">
    <source>
        <dbReference type="WBParaSite" id="BTMF_0000470901-mRNA-1"/>
    </source>
</evidence>
<dbReference type="SUPFAM" id="SSF54928">
    <property type="entry name" value="RNA-binding domain, RBD"/>
    <property type="match status" value="1"/>
</dbReference>